<dbReference type="InterPro" id="IPR058486">
    <property type="entry name" value="DUF8173"/>
</dbReference>
<dbReference type="EMBL" id="CP019327">
    <property type="protein sequence ID" value="APX96995.1"/>
    <property type="molecule type" value="Genomic_DNA"/>
</dbReference>
<feature type="transmembrane region" description="Helical" evidence="1">
    <location>
        <begin position="156"/>
        <end position="173"/>
    </location>
</feature>
<feature type="transmembrane region" description="Helical" evidence="1">
    <location>
        <begin position="33"/>
        <end position="57"/>
    </location>
</feature>
<name>A0A1N7CPG4_9EURY</name>
<keyword evidence="1" id="KW-1133">Transmembrane helix</keyword>
<dbReference type="KEGG" id="hda:BB347_10390"/>
<dbReference type="EMBL" id="FTNP01000002">
    <property type="protein sequence ID" value="SIR65453.1"/>
    <property type="molecule type" value="Genomic_DNA"/>
</dbReference>
<evidence type="ECO:0000313" key="4">
    <source>
        <dbReference type="EMBL" id="SIR65453.1"/>
    </source>
</evidence>
<evidence type="ECO:0000256" key="1">
    <source>
        <dbReference type="SAM" id="Phobius"/>
    </source>
</evidence>
<accession>A0A1N7CPG4</accession>
<reference evidence="3 6" key="1">
    <citation type="submission" date="2017-01" db="EMBL/GenBank/DDBJ databases">
        <title>Complete genome sequence of Haloterrigena daqingensis type strain (JX313T).</title>
        <authorList>
            <person name="Shuang W."/>
        </authorList>
    </citation>
    <scope>NUCLEOTIDE SEQUENCE [LARGE SCALE GENOMIC DNA]</scope>
    <source>
        <strain evidence="3 6">JX313</strain>
    </source>
</reference>
<keyword evidence="1" id="KW-0472">Membrane</keyword>
<evidence type="ECO:0000259" key="2">
    <source>
        <dbReference type="Pfam" id="PF26514"/>
    </source>
</evidence>
<dbReference type="OrthoDB" id="380909at2157"/>
<gene>
    <name evidence="3" type="ORF">BB347_10390</name>
    <name evidence="4" type="ORF">SAMN05421809_1809</name>
</gene>
<feature type="transmembrane region" description="Helical" evidence="1">
    <location>
        <begin position="112"/>
        <end position="144"/>
    </location>
</feature>
<organism evidence="4 5">
    <name type="scientific">Natronorubrum daqingense</name>
    <dbReference type="NCBI Taxonomy" id="588898"/>
    <lineage>
        <taxon>Archaea</taxon>
        <taxon>Methanobacteriati</taxon>
        <taxon>Methanobacteriota</taxon>
        <taxon>Stenosarchaea group</taxon>
        <taxon>Halobacteria</taxon>
        <taxon>Halobacteriales</taxon>
        <taxon>Natrialbaceae</taxon>
        <taxon>Natronorubrum</taxon>
    </lineage>
</organism>
<evidence type="ECO:0000313" key="3">
    <source>
        <dbReference type="EMBL" id="APX96995.1"/>
    </source>
</evidence>
<evidence type="ECO:0000313" key="5">
    <source>
        <dbReference type="Proteomes" id="UP000185687"/>
    </source>
</evidence>
<dbReference type="GeneID" id="30956355"/>
<feature type="domain" description="DUF8173" evidence="2">
    <location>
        <begin position="10"/>
        <end position="195"/>
    </location>
</feature>
<dbReference type="AlphaFoldDB" id="A0A1N7CPG4"/>
<protein>
    <recommendedName>
        <fullName evidence="2">DUF8173 domain-containing protein</fullName>
    </recommendedName>
</protein>
<sequence length="216" mass="22879">MVRRSLPAVVLILLALVPSSVAAQNGATAPRTLAEILVVMGVYAVITFGVGLLLLAVSQSYVRGVGTRMRRHTLRSFLLGLGAFVASFVAVFVGMFLITGITALGAPDTVSVALMLALVLVFFGFWLLILLADALAIIAVGALVLGWVRSSPDPNLWLGLVVGILVVHLVYLIPLVNIVVILVLPTIGIGAMIDSWLRTRDEPSAESEPREPMTGD</sequence>
<reference evidence="4 5" key="2">
    <citation type="submission" date="2017-01" db="EMBL/GenBank/DDBJ databases">
        <authorList>
            <person name="Mah S.A."/>
            <person name="Swanson W.J."/>
            <person name="Moy G.W."/>
            <person name="Vacquier V.D."/>
        </authorList>
    </citation>
    <scope>NUCLEOTIDE SEQUENCE [LARGE SCALE GENOMIC DNA]</scope>
    <source>
        <strain evidence="4 5">CGMCC 1.8909</strain>
    </source>
</reference>
<proteinExistence type="predicted"/>
<dbReference type="Proteomes" id="UP000187321">
    <property type="component" value="Chromosome"/>
</dbReference>
<dbReference type="Pfam" id="PF26514">
    <property type="entry name" value="DUF8173"/>
    <property type="match status" value="1"/>
</dbReference>
<feature type="transmembrane region" description="Helical" evidence="1">
    <location>
        <begin position="77"/>
        <end position="106"/>
    </location>
</feature>
<dbReference type="RefSeq" id="WP_076581196.1">
    <property type="nucleotide sequence ID" value="NZ_CP019327.1"/>
</dbReference>
<keyword evidence="5" id="KW-1185">Reference proteome</keyword>
<keyword evidence="1" id="KW-0812">Transmembrane</keyword>
<dbReference type="Proteomes" id="UP000185687">
    <property type="component" value="Unassembled WGS sequence"/>
</dbReference>
<evidence type="ECO:0000313" key="6">
    <source>
        <dbReference type="Proteomes" id="UP000187321"/>
    </source>
</evidence>